<feature type="modified residue" description="N6-(pyridoxal phosphate)lysine" evidence="3">
    <location>
        <position position="52"/>
    </location>
</feature>
<gene>
    <name evidence="5" type="ORF">SAMN05216571_10364</name>
</gene>
<protein>
    <submittedName>
        <fullName evidence="5">Diaminopimelate decarboxylase</fullName>
    </submittedName>
</protein>
<comment type="cofactor">
    <cofactor evidence="1 3">
        <name>pyridoxal 5'-phosphate</name>
        <dbReference type="ChEBI" id="CHEBI:597326"/>
    </cofactor>
</comment>
<dbReference type="GO" id="GO:0009089">
    <property type="term" value="P:lysine biosynthetic process via diaminopimelate"/>
    <property type="evidence" value="ECO:0007669"/>
    <property type="project" value="TreeGrafter"/>
</dbReference>
<proteinExistence type="predicted"/>
<organism evidence="5 6">
    <name type="scientific">Onishia taeanensis</name>
    <dbReference type="NCBI Taxonomy" id="284577"/>
    <lineage>
        <taxon>Bacteria</taxon>
        <taxon>Pseudomonadati</taxon>
        <taxon>Pseudomonadota</taxon>
        <taxon>Gammaproteobacteria</taxon>
        <taxon>Oceanospirillales</taxon>
        <taxon>Halomonadaceae</taxon>
        <taxon>Onishia</taxon>
    </lineage>
</organism>
<dbReference type="AlphaFoldDB" id="A0A1G7Q4G1"/>
<feature type="domain" description="Orn/DAP/Arg decarboxylase 2 N-terminal" evidence="4">
    <location>
        <begin position="28"/>
        <end position="270"/>
    </location>
</feature>
<evidence type="ECO:0000256" key="1">
    <source>
        <dbReference type="ARBA" id="ARBA00001933"/>
    </source>
</evidence>
<evidence type="ECO:0000259" key="4">
    <source>
        <dbReference type="Pfam" id="PF02784"/>
    </source>
</evidence>
<evidence type="ECO:0000313" key="5">
    <source>
        <dbReference type="EMBL" id="SDF93373.1"/>
    </source>
</evidence>
<dbReference type="EMBL" id="FNCI01000003">
    <property type="protein sequence ID" value="SDF93373.1"/>
    <property type="molecule type" value="Genomic_DNA"/>
</dbReference>
<feature type="active site" description="Proton donor" evidence="3">
    <location>
        <position position="335"/>
    </location>
</feature>
<dbReference type="Proteomes" id="UP000198641">
    <property type="component" value="Unassembled WGS sequence"/>
</dbReference>
<dbReference type="InterPro" id="IPR000183">
    <property type="entry name" value="Orn/DAP/Arg_de-COase"/>
</dbReference>
<reference evidence="5 6" key="1">
    <citation type="submission" date="2016-10" db="EMBL/GenBank/DDBJ databases">
        <authorList>
            <person name="de Groot N.N."/>
        </authorList>
    </citation>
    <scope>NUCLEOTIDE SEQUENCE [LARGE SCALE GENOMIC DNA]</scope>
    <source>
        <strain evidence="5 6">BH539</strain>
    </source>
</reference>
<evidence type="ECO:0000256" key="3">
    <source>
        <dbReference type="PIRSR" id="PIRSR600183-50"/>
    </source>
</evidence>
<dbReference type="InterPro" id="IPR009006">
    <property type="entry name" value="Ala_racemase/Decarboxylase_C"/>
</dbReference>
<dbReference type="RefSeq" id="WP_175491616.1">
    <property type="nucleotide sequence ID" value="NZ_FNCI01000003.1"/>
</dbReference>
<dbReference type="SUPFAM" id="SSF50621">
    <property type="entry name" value="Alanine racemase C-terminal domain-like"/>
    <property type="match status" value="1"/>
</dbReference>
<dbReference type="InterPro" id="IPR022644">
    <property type="entry name" value="De-COase2_N"/>
</dbReference>
<dbReference type="Gene3D" id="3.20.20.10">
    <property type="entry name" value="Alanine racemase"/>
    <property type="match status" value="1"/>
</dbReference>
<dbReference type="STRING" id="284577.SAMN05216571_10364"/>
<dbReference type="SUPFAM" id="SSF51419">
    <property type="entry name" value="PLP-binding barrel"/>
    <property type="match status" value="1"/>
</dbReference>
<keyword evidence="6" id="KW-1185">Reference proteome</keyword>
<dbReference type="PANTHER" id="PTHR43727">
    <property type="entry name" value="DIAMINOPIMELATE DECARBOXYLASE"/>
    <property type="match status" value="1"/>
</dbReference>
<dbReference type="Gene3D" id="2.40.37.10">
    <property type="entry name" value="Lyase, Ornithine Decarboxylase, Chain A, domain 1"/>
    <property type="match status" value="1"/>
</dbReference>
<name>A0A1G7Q4G1_9GAMM</name>
<evidence type="ECO:0000256" key="2">
    <source>
        <dbReference type="ARBA" id="ARBA00022898"/>
    </source>
</evidence>
<dbReference type="GO" id="GO:0008836">
    <property type="term" value="F:diaminopimelate decarboxylase activity"/>
    <property type="evidence" value="ECO:0007669"/>
    <property type="project" value="TreeGrafter"/>
</dbReference>
<dbReference type="InterPro" id="IPR029066">
    <property type="entry name" value="PLP-binding_barrel"/>
</dbReference>
<dbReference type="PANTHER" id="PTHR43727:SF2">
    <property type="entry name" value="GROUP IV DECARBOXYLASE"/>
    <property type="match status" value="1"/>
</dbReference>
<dbReference type="Pfam" id="PF02784">
    <property type="entry name" value="Orn_Arg_deC_N"/>
    <property type="match status" value="1"/>
</dbReference>
<accession>A0A1G7Q4G1</accession>
<sequence>MSYDYALLADISGRVGGSFYIFDSELFERNYRAFRDSLRQYYSNADVAYSFKANYMPALGRILDDLGGMGEVVSRLEYDIARRHLPPDRVIFNGPVKRAEDVKHCLACGSRLNIDSFNEIEYLEALSESFDHIEVGLRISFSLEGRTSRFGFCSHNGDLEKALKRLQAIGNVTVNGIHSHLSTREKSLALFASRSERMIDLAERISPSRPLASINVGGGFFGEIPPAMRDQFPVDLPSFDDYASTIGRIFQQEYGERGPRLIIEPGISLVGDTMVLVAEVIEIRERQGTRYALLDTSINVVNPTHSTARRCFSIVPRQALSEPGQDHYVLVGNTCMEHDVIDADFVGRVQRGDFIVFPNRGAYSNNYTPPFIMPPAAIVSPHGVIYKERDGVESILATYR</sequence>
<evidence type="ECO:0000313" key="6">
    <source>
        <dbReference type="Proteomes" id="UP000198641"/>
    </source>
</evidence>
<keyword evidence="2 3" id="KW-0663">Pyridoxal phosphate</keyword>
<dbReference type="PRINTS" id="PR01179">
    <property type="entry name" value="ODADCRBXLASE"/>
</dbReference>